<reference evidence="1" key="3">
    <citation type="submission" date="2023-05" db="EMBL/GenBank/DDBJ databases">
        <authorList>
            <person name="Smith C.H."/>
        </authorList>
    </citation>
    <scope>NUCLEOTIDE SEQUENCE</scope>
    <source>
        <strain evidence="1">CHS0354</strain>
        <tissue evidence="1">Mantle</tissue>
    </source>
</reference>
<sequence length="142" mass="15161">MIVDVAPQNAAIKSSVDFVDEPCLNVYGGRLNLNNKFFGVGDTVDLVDVANKACVDRATSLGVVDVTVPLNGPLETLIWQEPIAPSFMFMASFGVQLAAYRFAMVGGGDGIANPSDEFYVSLAMLAESLNPEVQNRMTTPLS</sequence>
<comment type="caution">
    <text evidence="1">The sequence shown here is derived from an EMBL/GenBank/DDBJ whole genome shotgun (WGS) entry which is preliminary data.</text>
</comment>
<gene>
    <name evidence="1" type="ORF">CHS0354_027249</name>
</gene>
<reference evidence="1" key="1">
    <citation type="journal article" date="2021" name="Genome Biol. Evol.">
        <title>A High-Quality Reference Genome for a Parasitic Bivalve with Doubly Uniparental Inheritance (Bivalvia: Unionida).</title>
        <authorList>
            <person name="Smith C.H."/>
        </authorList>
    </citation>
    <scope>NUCLEOTIDE SEQUENCE</scope>
    <source>
        <strain evidence="1">CHS0354</strain>
    </source>
</reference>
<protein>
    <submittedName>
        <fullName evidence="1">Uncharacterized protein</fullName>
    </submittedName>
</protein>
<evidence type="ECO:0000313" key="2">
    <source>
        <dbReference type="Proteomes" id="UP001195483"/>
    </source>
</evidence>
<keyword evidence="2" id="KW-1185">Reference proteome</keyword>
<accession>A0AAE0RYB2</accession>
<name>A0AAE0RYB2_9BIVA</name>
<dbReference type="EMBL" id="JAEAOA010001642">
    <property type="protein sequence ID" value="KAK3581783.1"/>
    <property type="molecule type" value="Genomic_DNA"/>
</dbReference>
<reference evidence="1" key="2">
    <citation type="journal article" date="2021" name="Genome Biol. Evol.">
        <title>Developing a high-quality reference genome for a parasitic bivalve with doubly uniparental inheritance (Bivalvia: Unionida).</title>
        <authorList>
            <person name="Smith C.H."/>
        </authorList>
    </citation>
    <scope>NUCLEOTIDE SEQUENCE</scope>
    <source>
        <strain evidence="1">CHS0354</strain>
        <tissue evidence="1">Mantle</tissue>
    </source>
</reference>
<organism evidence="1 2">
    <name type="scientific">Potamilus streckersoni</name>
    <dbReference type="NCBI Taxonomy" id="2493646"/>
    <lineage>
        <taxon>Eukaryota</taxon>
        <taxon>Metazoa</taxon>
        <taxon>Spiralia</taxon>
        <taxon>Lophotrochozoa</taxon>
        <taxon>Mollusca</taxon>
        <taxon>Bivalvia</taxon>
        <taxon>Autobranchia</taxon>
        <taxon>Heteroconchia</taxon>
        <taxon>Palaeoheterodonta</taxon>
        <taxon>Unionida</taxon>
        <taxon>Unionoidea</taxon>
        <taxon>Unionidae</taxon>
        <taxon>Ambleminae</taxon>
        <taxon>Lampsilini</taxon>
        <taxon>Potamilus</taxon>
    </lineage>
</organism>
<evidence type="ECO:0000313" key="1">
    <source>
        <dbReference type="EMBL" id="KAK3581783.1"/>
    </source>
</evidence>
<dbReference type="AlphaFoldDB" id="A0AAE0RYB2"/>
<proteinExistence type="predicted"/>
<dbReference type="Proteomes" id="UP001195483">
    <property type="component" value="Unassembled WGS sequence"/>
</dbReference>